<gene>
    <name evidence="1" type="ORF">SAMN04487958_110107</name>
</gene>
<keyword evidence="2" id="KW-1185">Reference proteome</keyword>
<sequence>MASFTVRIVLKDGDWDDYEKLYARMEMKGFSKEIEGSSGQVYELPDAEYIFDGAATREDVFEKAKAAAGGVGPKYSILVTESKGRTWCGLEKA</sequence>
<protein>
    <recommendedName>
        <fullName evidence="3">DUF2622 domain-containing protein</fullName>
    </recommendedName>
</protein>
<organism evidence="1 2">
    <name type="scientific">Vreelandella subterranea</name>
    <dbReference type="NCBI Taxonomy" id="416874"/>
    <lineage>
        <taxon>Bacteria</taxon>
        <taxon>Pseudomonadati</taxon>
        <taxon>Pseudomonadota</taxon>
        <taxon>Gammaproteobacteria</taxon>
        <taxon>Oceanospirillales</taxon>
        <taxon>Halomonadaceae</taxon>
        <taxon>Vreelandella</taxon>
    </lineage>
</organism>
<dbReference type="EMBL" id="FOGS01000010">
    <property type="protein sequence ID" value="SES24182.1"/>
    <property type="molecule type" value="Genomic_DNA"/>
</dbReference>
<reference evidence="2" key="1">
    <citation type="submission" date="2016-10" db="EMBL/GenBank/DDBJ databases">
        <authorList>
            <person name="Varghese N."/>
            <person name="Submissions S."/>
        </authorList>
    </citation>
    <scope>NUCLEOTIDE SEQUENCE [LARGE SCALE GENOMIC DNA]</scope>
    <source>
        <strain evidence="2">CGMCC 1.6495</strain>
    </source>
</reference>
<name>A0A1H9VRH7_9GAMM</name>
<dbReference type="Proteomes" id="UP000198505">
    <property type="component" value="Unassembled WGS sequence"/>
</dbReference>
<accession>A0A1H9VRH7</accession>
<dbReference type="AlphaFoldDB" id="A0A1H9VRH7"/>
<dbReference type="STRING" id="416874.SAMN04487958_110107"/>
<proteinExistence type="predicted"/>
<evidence type="ECO:0008006" key="3">
    <source>
        <dbReference type="Google" id="ProtNLM"/>
    </source>
</evidence>
<evidence type="ECO:0000313" key="1">
    <source>
        <dbReference type="EMBL" id="SES24182.1"/>
    </source>
</evidence>
<evidence type="ECO:0000313" key="2">
    <source>
        <dbReference type="Proteomes" id="UP000198505"/>
    </source>
</evidence>
<dbReference type="RefSeq" id="WP_092829125.1">
    <property type="nucleotide sequence ID" value="NZ_FOGS01000010.1"/>
</dbReference>